<dbReference type="PROSITE" id="PS00370">
    <property type="entry name" value="PEP_ENZYMES_PHOS_SITE"/>
    <property type="match status" value="1"/>
</dbReference>
<dbReference type="GO" id="GO:0046872">
    <property type="term" value="F:metal ion binding"/>
    <property type="evidence" value="ECO:0007669"/>
    <property type="project" value="UniProtKB-KW"/>
</dbReference>
<dbReference type="EMBL" id="MHCJ01000003">
    <property type="protein sequence ID" value="OGY18378.1"/>
    <property type="molecule type" value="Genomic_DNA"/>
</dbReference>
<reference evidence="19 20" key="1">
    <citation type="journal article" date="2016" name="Nat. Commun.">
        <title>Thousands of microbial genomes shed light on interconnected biogeochemical processes in an aquifer system.</title>
        <authorList>
            <person name="Anantharaman K."/>
            <person name="Brown C.T."/>
            <person name="Hug L.A."/>
            <person name="Sharon I."/>
            <person name="Castelle C.J."/>
            <person name="Probst A.J."/>
            <person name="Thomas B.C."/>
            <person name="Singh A."/>
            <person name="Wilkins M.J."/>
            <person name="Karaoz U."/>
            <person name="Brodie E.L."/>
            <person name="Williams K.H."/>
            <person name="Hubbard S.S."/>
            <person name="Banfield J.F."/>
        </authorList>
    </citation>
    <scope>NUCLEOTIDE SEQUENCE [LARGE SCALE GENOMIC DNA]</scope>
</reference>
<evidence type="ECO:0000256" key="1">
    <source>
        <dbReference type="ARBA" id="ARBA00001946"/>
    </source>
</evidence>
<dbReference type="SUPFAM" id="SSF52009">
    <property type="entry name" value="Phosphohistidine domain"/>
    <property type="match status" value="1"/>
</dbReference>
<dbReference type="NCBIfam" id="TIGR01418">
    <property type="entry name" value="PEP_synth"/>
    <property type="match status" value="1"/>
</dbReference>
<dbReference type="InterPro" id="IPR008279">
    <property type="entry name" value="PEP-util_enz_mobile_dom"/>
</dbReference>
<evidence type="ECO:0000259" key="17">
    <source>
        <dbReference type="Pfam" id="PF01326"/>
    </source>
</evidence>
<keyword evidence="12 15" id="KW-0460">Magnesium</keyword>
<protein>
    <recommendedName>
        <fullName evidence="6 15">Phosphoenolpyruvate synthase</fullName>
        <shortName evidence="15">PEP synthase</shortName>
        <ecNumber evidence="5 15">2.7.9.2</ecNumber>
    </recommendedName>
    <alternativeName>
        <fullName evidence="13 15">Pyruvate, water dikinase</fullName>
    </alternativeName>
</protein>
<evidence type="ECO:0000256" key="7">
    <source>
        <dbReference type="ARBA" id="ARBA00022679"/>
    </source>
</evidence>
<dbReference type="SUPFAM" id="SSF51621">
    <property type="entry name" value="Phosphoenolpyruvate/pyruvate domain"/>
    <property type="match status" value="1"/>
</dbReference>
<comment type="cofactor">
    <cofactor evidence="1 15">
        <name>Mg(2+)</name>
        <dbReference type="ChEBI" id="CHEBI:18420"/>
    </cofactor>
</comment>
<evidence type="ECO:0000256" key="11">
    <source>
        <dbReference type="ARBA" id="ARBA00022840"/>
    </source>
</evidence>
<sequence>MVSSNDYVVWFREIDKDDIPLVGGKGANLGEMVKAGFPVPNGFIVTAPAYFYVLDHNDLRPKIKSILTGLNVQDTTALHQASQRVKKLITNAEVPPDLADAMIKHYRSLDKHDSAPLVAVRSSATAEDLPGASFAGQQATFLNVKGAANVVDAIREAWASLFEPRAIFYRAEKGFDHFKVGIAIPVQNMVQSDVSGVMFTVDPVTQDKRTLIIEAIWGLGEMIVQGAVTPDRYIVEKKTYKILKKYIVKQQIELVKKHGKDVEARVPLNKQKAQKLSDDQIGKLAKIGEAIHHHYFFPQDIEWGVDRDEIYILQTRPITTLGEKELSITDEATGRAIAKSLKLILKGDPASPGIASGKVRIIHSAREIGKILKGEVLVTEMTTPDFVPAMRKVTAIVTDKGGQTSHAAIVSRELGITCVVGTGKATDTLKTGQQITVNGKTGEVFNGVLSPRKVTTPSVPRGEVRLVTQRSTATKVYVNLGEPDLAADIASRNVDGVGLLRAEFMVAQIGIHPKKMIHDGKKQQFINKLADGLEVFCRAFQGKPVVYRATDFKTNEYRNLPGGTHYEPQEQNPMLGYRGAFRYISDETVFDLELEAIKKVRNKAGHKNLWLMIPFVHTVKELAEVKRIVASRGLFRSATFKFWMMVEIPSNVILLDEFIDVGIDGISVGTNDLTMLILGIDRDNEEVASQFDERNPAVMWALEKIIKTANKRRITSSVCGQAPSQYPEFTQKLVEWGITSVSVSPDAIEQTRETVYQAELRLVRR</sequence>
<name>A0A1G1VSJ6_9BACT</name>
<keyword evidence="10 15" id="KW-0418">Kinase</keyword>
<dbReference type="UniPathway" id="UPA00138"/>
<dbReference type="PANTHER" id="PTHR43030">
    <property type="entry name" value="PHOSPHOENOLPYRUVATE SYNTHASE"/>
    <property type="match status" value="1"/>
</dbReference>
<evidence type="ECO:0000256" key="3">
    <source>
        <dbReference type="ARBA" id="ARBA00004742"/>
    </source>
</evidence>
<evidence type="ECO:0000256" key="14">
    <source>
        <dbReference type="ARBA" id="ARBA00047700"/>
    </source>
</evidence>
<dbReference type="GO" id="GO:0008986">
    <property type="term" value="F:pyruvate, water dikinase activity"/>
    <property type="evidence" value="ECO:0007669"/>
    <property type="project" value="UniProtKB-EC"/>
</dbReference>
<dbReference type="NCBIfam" id="NF005057">
    <property type="entry name" value="PRK06464.1"/>
    <property type="match status" value="1"/>
</dbReference>
<dbReference type="InterPro" id="IPR040442">
    <property type="entry name" value="Pyrv_kinase-like_dom_sf"/>
</dbReference>
<dbReference type="Pfam" id="PF00391">
    <property type="entry name" value="PEP-utilizers"/>
    <property type="match status" value="1"/>
</dbReference>
<comment type="caution">
    <text evidence="19">The sequence shown here is derived from an EMBL/GenBank/DDBJ whole genome shotgun (WGS) entry which is preliminary data.</text>
</comment>
<dbReference type="InterPro" id="IPR036637">
    <property type="entry name" value="Phosphohistidine_dom_sf"/>
</dbReference>
<gene>
    <name evidence="19" type="ORF">A2786_02650</name>
</gene>
<dbReference type="AlphaFoldDB" id="A0A1G1VSJ6"/>
<evidence type="ECO:0000256" key="9">
    <source>
        <dbReference type="ARBA" id="ARBA00022741"/>
    </source>
</evidence>
<dbReference type="SUPFAM" id="SSF56059">
    <property type="entry name" value="Glutathione synthetase ATP-binding domain-like"/>
    <property type="match status" value="1"/>
</dbReference>
<keyword evidence="11 15" id="KW-0067">ATP-binding</keyword>
<dbReference type="Gene3D" id="3.30.470.20">
    <property type="entry name" value="ATP-grasp fold, B domain"/>
    <property type="match status" value="1"/>
</dbReference>
<evidence type="ECO:0000256" key="12">
    <source>
        <dbReference type="ARBA" id="ARBA00022842"/>
    </source>
</evidence>
<dbReference type="Gene3D" id="3.50.30.10">
    <property type="entry name" value="Phosphohistidine domain"/>
    <property type="match status" value="1"/>
</dbReference>
<dbReference type="EC" id="2.7.9.2" evidence="5 15"/>
<evidence type="ECO:0000259" key="16">
    <source>
        <dbReference type="Pfam" id="PF00391"/>
    </source>
</evidence>
<dbReference type="InterPro" id="IPR013815">
    <property type="entry name" value="ATP_grasp_subdomain_1"/>
</dbReference>
<evidence type="ECO:0000313" key="20">
    <source>
        <dbReference type="Proteomes" id="UP000179233"/>
    </source>
</evidence>
<feature type="domain" description="PEP-utilising enzyme C-terminal" evidence="18">
    <location>
        <begin position="465"/>
        <end position="759"/>
    </location>
</feature>
<evidence type="ECO:0000256" key="2">
    <source>
        <dbReference type="ARBA" id="ARBA00002988"/>
    </source>
</evidence>
<dbReference type="InterPro" id="IPR002192">
    <property type="entry name" value="PPDK_AMP/ATP-bd"/>
</dbReference>
<keyword evidence="9 15" id="KW-0547">Nucleotide-binding</keyword>
<evidence type="ECO:0000259" key="18">
    <source>
        <dbReference type="Pfam" id="PF02896"/>
    </source>
</evidence>
<evidence type="ECO:0000256" key="13">
    <source>
        <dbReference type="ARBA" id="ARBA00033470"/>
    </source>
</evidence>
<dbReference type="GO" id="GO:0005524">
    <property type="term" value="F:ATP binding"/>
    <property type="evidence" value="ECO:0007669"/>
    <property type="project" value="UniProtKB-KW"/>
</dbReference>
<dbReference type="PRINTS" id="PR01736">
    <property type="entry name" value="PHPHTRNFRASE"/>
</dbReference>
<evidence type="ECO:0000256" key="5">
    <source>
        <dbReference type="ARBA" id="ARBA00011996"/>
    </source>
</evidence>
<dbReference type="FunFam" id="3.30.1490.20:FF:000010">
    <property type="entry name" value="Phosphoenolpyruvate synthase"/>
    <property type="match status" value="1"/>
</dbReference>
<evidence type="ECO:0000256" key="6">
    <source>
        <dbReference type="ARBA" id="ARBA00021623"/>
    </source>
</evidence>
<dbReference type="Gene3D" id="3.20.20.60">
    <property type="entry name" value="Phosphoenolpyruvate-binding domains"/>
    <property type="match status" value="1"/>
</dbReference>
<keyword evidence="8 15" id="KW-0479">Metal-binding</keyword>
<dbReference type="InterPro" id="IPR018274">
    <property type="entry name" value="PEP_util_AS"/>
</dbReference>
<dbReference type="Pfam" id="PF01326">
    <property type="entry name" value="PPDK_N"/>
    <property type="match status" value="1"/>
</dbReference>
<dbReference type="InterPro" id="IPR015813">
    <property type="entry name" value="Pyrv/PenolPyrv_kinase-like_dom"/>
</dbReference>
<organism evidence="19 20">
    <name type="scientific">Candidatus Chisholmbacteria bacterium RIFCSPHIGHO2_01_FULL_52_32</name>
    <dbReference type="NCBI Taxonomy" id="1797591"/>
    <lineage>
        <taxon>Bacteria</taxon>
        <taxon>Candidatus Chisholmiibacteriota</taxon>
    </lineage>
</organism>
<dbReference type="InterPro" id="IPR006319">
    <property type="entry name" value="PEP_synth"/>
</dbReference>
<evidence type="ECO:0000256" key="10">
    <source>
        <dbReference type="ARBA" id="ARBA00022777"/>
    </source>
</evidence>
<dbReference type="Gene3D" id="3.30.1490.20">
    <property type="entry name" value="ATP-grasp fold, A domain"/>
    <property type="match status" value="1"/>
</dbReference>
<keyword evidence="19" id="KW-0670">Pyruvate</keyword>
<dbReference type="GO" id="GO:0006094">
    <property type="term" value="P:gluconeogenesis"/>
    <property type="evidence" value="ECO:0007669"/>
    <property type="project" value="UniProtKB-UniPathway"/>
</dbReference>
<comment type="function">
    <text evidence="2 15">Catalyzes the phosphorylation of pyruvate to phosphoenolpyruvate.</text>
</comment>
<keyword evidence="7 15" id="KW-0808">Transferase</keyword>
<comment type="pathway">
    <text evidence="3 15">Carbohydrate biosynthesis; gluconeogenesis.</text>
</comment>
<comment type="catalytic activity">
    <reaction evidence="14 15">
        <text>pyruvate + ATP + H2O = phosphoenolpyruvate + AMP + phosphate + 2 H(+)</text>
        <dbReference type="Rhea" id="RHEA:11364"/>
        <dbReference type="ChEBI" id="CHEBI:15361"/>
        <dbReference type="ChEBI" id="CHEBI:15377"/>
        <dbReference type="ChEBI" id="CHEBI:15378"/>
        <dbReference type="ChEBI" id="CHEBI:30616"/>
        <dbReference type="ChEBI" id="CHEBI:43474"/>
        <dbReference type="ChEBI" id="CHEBI:58702"/>
        <dbReference type="ChEBI" id="CHEBI:456215"/>
        <dbReference type="EC" id="2.7.9.2"/>
    </reaction>
</comment>
<dbReference type="InterPro" id="IPR000121">
    <property type="entry name" value="PEP_util_C"/>
</dbReference>
<dbReference type="Proteomes" id="UP000179233">
    <property type="component" value="Unassembled WGS sequence"/>
</dbReference>
<evidence type="ECO:0000313" key="19">
    <source>
        <dbReference type="EMBL" id="OGY18378.1"/>
    </source>
</evidence>
<dbReference type="PANTHER" id="PTHR43030:SF1">
    <property type="entry name" value="PHOSPHOENOLPYRUVATE SYNTHASE"/>
    <property type="match status" value="1"/>
</dbReference>
<comment type="similarity">
    <text evidence="4 15">Belongs to the PEP-utilizing enzyme family.</text>
</comment>
<proteinExistence type="inferred from homology"/>
<dbReference type="PIRSF" id="PIRSF000854">
    <property type="entry name" value="PEP_synthase"/>
    <property type="match status" value="1"/>
</dbReference>
<accession>A0A1G1VSJ6</accession>
<feature type="domain" description="PEP-utilising enzyme mobile" evidence="16">
    <location>
        <begin position="373"/>
        <end position="442"/>
    </location>
</feature>
<evidence type="ECO:0000256" key="8">
    <source>
        <dbReference type="ARBA" id="ARBA00022723"/>
    </source>
</evidence>
<feature type="domain" description="Pyruvate phosphate dikinase AMP/ATP-binding" evidence="17">
    <location>
        <begin position="20"/>
        <end position="329"/>
    </location>
</feature>
<dbReference type="Pfam" id="PF02896">
    <property type="entry name" value="PEP-utilizers_C"/>
    <property type="match status" value="1"/>
</dbReference>
<evidence type="ECO:0000256" key="15">
    <source>
        <dbReference type="PIRNR" id="PIRNR000854"/>
    </source>
</evidence>
<evidence type="ECO:0000256" key="4">
    <source>
        <dbReference type="ARBA" id="ARBA00007837"/>
    </source>
</evidence>